<name>A0ABX6VA38_9GAMM</name>
<accession>A0ABX6VA38</accession>
<gene>
    <name evidence="3" type="ORF">FM038_019845</name>
</gene>
<evidence type="ECO:0000313" key="3">
    <source>
        <dbReference type="EMBL" id="QPG59386.1"/>
    </source>
</evidence>
<feature type="transmembrane region" description="Helical" evidence="2">
    <location>
        <begin position="29"/>
        <end position="49"/>
    </location>
</feature>
<evidence type="ECO:0000256" key="2">
    <source>
        <dbReference type="SAM" id="Phobius"/>
    </source>
</evidence>
<sequence>MDINKSNNEKSDEKDDKQYFFDNPKNTKWVMNIFYACCVLVVVLDFVINRHVYHSWENLPAFYPIYGFVGCVVLVVIASWMRTFLMRSEDYYDKSDDKGCDHPDDDHDQEHLEKNNDENTHKGASNQTENKKIGDHNVDA</sequence>
<feature type="compositionally biased region" description="Basic and acidic residues" evidence="1">
    <location>
        <begin position="129"/>
        <end position="140"/>
    </location>
</feature>
<keyword evidence="2" id="KW-0472">Membrane</keyword>
<keyword evidence="4" id="KW-1185">Reference proteome</keyword>
<dbReference type="RefSeq" id="WP_142871524.1">
    <property type="nucleotide sequence ID" value="NZ_CP045503.2"/>
</dbReference>
<evidence type="ECO:0000256" key="1">
    <source>
        <dbReference type="SAM" id="MobiDB-lite"/>
    </source>
</evidence>
<dbReference type="Proteomes" id="UP000316416">
    <property type="component" value="Chromosome"/>
</dbReference>
<dbReference type="EMBL" id="CP045503">
    <property type="protein sequence ID" value="QPG59386.1"/>
    <property type="molecule type" value="Genomic_DNA"/>
</dbReference>
<organism evidence="3 4">
    <name type="scientific">Shewanella eurypsychrophilus</name>
    <dbReference type="NCBI Taxonomy" id="2593656"/>
    <lineage>
        <taxon>Bacteria</taxon>
        <taxon>Pseudomonadati</taxon>
        <taxon>Pseudomonadota</taxon>
        <taxon>Gammaproteobacteria</taxon>
        <taxon>Alteromonadales</taxon>
        <taxon>Shewanellaceae</taxon>
        <taxon>Shewanella</taxon>
    </lineage>
</organism>
<feature type="transmembrane region" description="Helical" evidence="2">
    <location>
        <begin position="61"/>
        <end position="81"/>
    </location>
</feature>
<protein>
    <submittedName>
        <fullName evidence="3">Uncharacterized protein</fullName>
    </submittedName>
</protein>
<proteinExistence type="predicted"/>
<reference evidence="3" key="1">
    <citation type="submission" date="2021-07" db="EMBL/GenBank/DDBJ databases">
        <title>Shewanella sp. YLB-07 whole genome sequence.</title>
        <authorList>
            <person name="Yu L."/>
        </authorList>
    </citation>
    <scope>NUCLEOTIDE SEQUENCE</scope>
    <source>
        <strain evidence="3">YLB-08</strain>
    </source>
</reference>
<keyword evidence="2" id="KW-0812">Transmembrane</keyword>
<feature type="region of interest" description="Disordered" evidence="1">
    <location>
        <begin position="93"/>
        <end position="140"/>
    </location>
</feature>
<keyword evidence="2" id="KW-1133">Transmembrane helix</keyword>
<feature type="compositionally biased region" description="Basic and acidic residues" evidence="1">
    <location>
        <begin position="93"/>
        <end position="121"/>
    </location>
</feature>
<evidence type="ECO:0000313" key="4">
    <source>
        <dbReference type="Proteomes" id="UP000316416"/>
    </source>
</evidence>